<organism evidence="1 2">
    <name type="scientific">Niveispirillum cyanobacteriorum</name>
    <dbReference type="NCBI Taxonomy" id="1612173"/>
    <lineage>
        <taxon>Bacteria</taxon>
        <taxon>Pseudomonadati</taxon>
        <taxon>Pseudomonadota</taxon>
        <taxon>Alphaproteobacteria</taxon>
        <taxon>Rhodospirillales</taxon>
        <taxon>Azospirillaceae</taxon>
        <taxon>Niveispirillum</taxon>
    </lineage>
</organism>
<dbReference type="EMBL" id="CP025613">
    <property type="protein sequence ID" value="AUN33116.1"/>
    <property type="molecule type" value="Genomic_DNA"/>
</dbReference>
<dbReference type="OrthoDB" id="7368066at2"/>
<name>A0A2K9NKF7_9PROT</name>
<reference evidence="1 2" key="1">
    <citation type="submission" date="2017-12" db="EMBL/GenBank/DDBJ databases">
        <title>Genomes of bacteria within cyanobacterial aggregates.</title>
        <authorList>
            <person name="Cai H."/>
        </authorList>
    </citation>
    <scope>NUCLEOTIDE SEQUENCE [LARGE SCALE GENOMIC DNA]</scope>
    <source>
        <strain evidence="1 2">TH16</strain>
        <plasmid evidence="1 2">unnamed1</plasmid>
    </source>
</reference>
<gene>
    <name evidence="1" type="ORF">C0V82_22185</name>
</gene>
<keyword evidence="1" id="KW-0614">Plasmid</keyword>
<accession>A0A2K9NKF7</accession>
<evidence type="ECO:0000313" key="1">
    <source>
        <dbReference type="EMBL" id="AUN33116.1"/>
    </source>
</evidence>
<geneLocation type="plasmid" evidence="1 2">
    <name>unnamed1</name>
</geneLocation>
<dbReference type="KEGG" id="ncb:C0V82_22185"/>
<dbReference type="Proteomes" id="UP000234752">
    <property type="component" value="Plasmid unnamed1"/>
</dbReference>
<dbReference type="RefSeq" id="WP_102114636.1">
    <property type="nucleotide sequence ID" value="NZ_BMGN01000029.1"/>
</dbReference>
<sequence length="230" mass="25522">MINPTITARLDKAFARLDKLQPNDDPAIPAHLQYPYAVMMSAIRIDGNLQQAAIAAALSENQDLIVLCNPDIYIPQVADQFVDNELRPEALQGSLLYYCHGVGRKTRPDMVIADKAKGIIDIIEIKRGLGKNDAGKSRQTLRDLRCLGLIGVSYARSHLNVEVSRATAALCSIYGASTLPPDLMVSLEDLEMRYGIDIRFRLKQVQMSFKERLDTLLCLKSKAASDQIHV</sequence>
<proteinExistence type="predicted"/>
<keyword evidence="2" id="KW-1185">Reference proteome</keyword>
<protein>
    <submittedName>
        <fullName evidence="1">Uncharacterized protein</fullName>
    </submittedName>
</protein>
<dbReference type="AlphaFoldDB" id="A0A2K9NKF7"/>
<evidence type="ECO:0000313" key="2">
    <source>
        <dbReference type="Proteomes" id="UP000234752"/>
    </source>
</evidence>